<keyword evidence="7 24" id="KW-0997">Cell inner membrane</keyword>
<dbReference type="GO" id="GO:0006654">
    <property type="term" value="P:phosphatidic acid biosynthetic process"/>
    <property type="evidence" value="ECO:0007669"/>
    <property type="project" value="InterPro"/>
</dbReference>
<dbReference type="Gene3D" id="1.10.287.3610">
    <property type="match status" value="1"/>
</dbReference>
<dbReference type="InterPro" id="IPR033718">
    <property type="entry name" value="DAGK_prok"/>
</dbReference>
<evidence type="ECO:0000256" key="1">
    <source>
        <dbReference type="ARBA" id="ARBA00004429"/>
    </source>
</evidence>
<gene>
    <name evidence="25" type="ORF">DXX94_17585</name>
</gene>
<dbReference type="InterPro" id="IPR036945">
    <property type="entry name" value="DAGK_sf"/>
</dbReference>
<keyword evidence="5" id="KW-1003">Cell membrane</keyword>
<evidence type="ECO:0000256" key="15">
    <source>
        <dbReference type="ARBA" id="ARBA00022989"/>
    </source>
</evidence>
<protein>
    <recommendedName>
        <fullName evidence="4 24">Diacylglycerol kinase</fullName>
        <ecNumber evidence="3 24">2.7.1.107</ecNumber>
    </recommendedName>
</protein>
<keyword evidence="17 24" id="KW-0472">Membrane</keyword>
<evidence type="ECO:0000256" key="5">
    <source>
        <dbReference type="ARBA" id="ARBA00022475"/>
    </source>
</evidence>
<keyword evidence="13 22" id="KW-0067">ATP-binding</keyword>
<feature type="binding site" evidence="22">
    <location>
        <position position="85"/>
    </location>
    <ligand>
        <name>ATP</name>
        <dbReference type="ChEBI" id="CHEBI:30616"/>
    </ligand>
</feature>
<evidence type="ECO:0000256" key="23">
    <source>
        <dbReference type="PIRSR" id="PIRSR600829-4"/>
    </source>
</evidence>
<evidence type="ECO:0000256" key="18">
    <source>
        <dbReference type="ARBA" id="ARBA00023209"/>
    </source>
</evidence>
<keyword evidence="11 22" id="KW-0547">Nucleotide-binding</keyword>
<comment type="caution">
    <text evidence="25">The sequence shown here is derived from an EMBL/GenBank/DDBJ whole genome shotgun (WGS) entry which is preliminary data.</text>
</comment>
<keyword evidence="15 24" id="KW-1133">Transmembrane helix</keyword>
<dbReference type="AlphaFoldDB" id="A0A3E0U618"/>
<evidence type="ECO:0000256" key="4">
    <source>
        <dbReference type="ARBA" id="ARBA00017575"/>
    </source>
</evidence>
<feature type="transmembrane region" description="Helical" evidence="24">
    <location>
        <begin position="64"/>
        <end position="84"/>
    </location>
</feature>
<feature type="transmembrane region" description="Helical" evidence="24">
    <location>
        <begin position="105"/>
        <end position="126"/>
    </location>
</feature>
<feature type="binding site" evidence="22">
    <location>
        <begin position="103"/>
        <end position="104"/>
    </location>
    <ligand>
        <name>ATP</name>
        <dbReference type="ChEBI" id="CHEBI:30616"/>
    </ligand>
</feature>
<keyword evidence="10 23" id="KW-0479">Metal-binding</keyword>
<evidence type="ECO:0000256" key="3">
    <source>
        <dbReference type="ARBA" id="ARBA00012133"/>
    </source>
</evidence>
<evidence type="ECO:0000256" key="11">
    <source>
        <dbReference type="ARBA" id="ARBA00022741"/>
    </source>
</evidence>
<evidence type="ECO:0000256" key="14">
    <source>
        <dbReference type="ARBA" id="ARBA00022842"/>
    </source>
</evidence>
<feature type="binding site" evidence="21">
    <location>
        <begin position="39"/>
        <end position="43"/>
    </location>
    <ligand>
        <name>substrate</name>
    </ligand>
</feature>
<evidence type="ECO:0000256" key="24">
    <source>
        <dbReference type="RuleBase" id="RU363065"/>
    </source>
</evidence>
<keyword evidence="12 24" id="KW-0418">Kinase</keyword>
<dbReference type="EMBL" id="QUOT01000001">
    <property type="protein sequence ID" value="REL32376.1"/>
    <property type="molecule type" value="Genomic_DNA"/>
</dbReference>
<evidence type="ECO:0000256" key="17">
    <source>
        <dbReference type="ARBA" id="ARBA00023136"/>
    </source>
</evidence>
<dbReference type="GO" id="GO:0046872">
    <property type="term" value="F:metal ion binding"/>
    <property type="evidence" value="ECO:0007669"/>
    <property type="project" value="UniProtKB-KW"/>
</dbReference>
<dbReference type="GO" id="GO:0005524">
    <property type="term" value="F:ATP binding"/>
    <property type="evidence" value="ECO:0007669"/>
    <property type="project" value="UniProtKB-KW"/>
</dbReference>
<dbReference type="Pfam" id="PF01219">
    <property type="entry name" value="DAGK_prokar"/>
    <property type="match status" value="1"/>
</dbReference>
<evidence type="ECO:0000256" key="20">
    <source>
        <dbReference type="PIRSR" id="PIRSR600829-1"/>
    </source>
</evidence>
<feature type="binding site" evidence="22">
    <location>
        <position position="18"/>
    </location>
    <ligand>
        <name>ATP</name>
        <dbReference type="ChEBI" id="CHEBI:30616"/>
    </ligand>
</feature>
<keyword evidence="19 24" id="KW-1208">Phospholipid metabolism</keyword>
<evidence type="ECO:0000256" key="16">
    <source>
        <dbReference type="ARBA" id="ARBA00023098"/>
    </source>
</evidence>
<comment type="subcellular location">
    <subcellularLocation>
        <location evidence="1 24">Cell inner membrane</location>
        <topology evidence="1 24">Multi-pass membrane protein</topology>
    </subcellularLocation>
</comment>
<keyword evidence="6" id="KW-0444">Lipid biosynthesis</keyword>
<evidence type="ECO:0000256" key="22">
    <source>
        <dbReference type="PIRSR" id="PIRSR600829-3"/>
    </source>
</evidence>
<dbReference type="PANTHER" id="PTHR34299:SF1">
    <property type="entry name" value="DIACYLGLYCEROL KINASE"/>
    <property type="match status" value="1"/>
</dbReference>
<dbReference type="PANTHER" id="PTHR34299">
    <property type="entry name" value="DIACYLGLYCEROL KINASE"/>
    <property type="match status" value="1"/>
</dbReference>
<evidence type="ECO:0000256" key="9">
    <source>
        <dbReference type="ARBA" id="ARBA00022692"/>
    </source>
</evidence>
<keyword evidence="18" id="KW-0594">Phospholipid biosynthesis</keyword>
<evidence type="ECO:0000256" key="12">
    <source>
        <dbReference type="ARBA" id="ARBA00022777"/>
    </source>
</evidence>
<evidence type="ECO:0000313" key="26">
    <source>
        <dbReference type="Proteomes" id="UP000256899"/>
    </source>
</evidence>
<dbReference type="CDD" id="cd14264">
    <property type="entry name" value="DAGK_IM"/>
    <property type="match status" value="1"/>
</dbReference>
<evidence type="ECO:0000256" key="13">
    <source>
        <dbReference type="ARBA" id="ARBA00022840"/>
    </source>
</evidence>
<accession>A0A3E0U618</accession>
<feature type="transmembrane region" description="Helical" evidence="24">
    <location>
        <begin position="38"/>
        <end position="58"/>
    </location>
</feature>
<evidence type="ECO:0000256" key="7">
    <source>
        <dbReference type="ARBA" id="ARBA00022519"/>
    </source>
</evidence>
<comment type="catalytic activity">
    <reaction evidence="24">
        <text>a 1,2-diacyl-sn-glycerol + ATP = a 1,2-diacyl-sn-glycero-3-phosphate + ADP + H(+)</text>
        <dbReference type="Rhea" id="RHEA:10272"/>
        <dbReference type="ChEBI" id="CHEBI:15378"/>
        <dbReference type="ChEBI" id="CHEBI:17815"/>
        <dbReference type="ChEBI" id="CHEBI:30616"/>
        <dbReference type="ChEBI" id="CHEBI:58608"/>
        <dbReference type="ChEBI" id="CHEBI:456216"/>
        <dbReference type="EC" id="2.7.1.107"/>
    </reaction>
</comment>
<keyword evidence="8 24" id="KW-0808">Transferase</keyword>
<feature type="binding site" evidence="21">
    <location>
        <position position="18"/>
    </location>
    <ligand>
        <name>substrate</name>
    </ligand>
</feature>
<feature type="binding site" evidence="23">
    <location>
        <position position="85"/>
    </location>
    <ligand>
        <name>a divalent metal cation</name>
        <dbReference type="ChEBI" id="CHEBI:60240"/>
    </ligand>
</feature>
<dbReference type="Proteomes" id="UP000256899">
    <property type="component" value="Unassembled WGS sequence"/>
</dbReference>
<comment type="function">
    <text evidence="24">Catalyzes the ATP-dependent phosphorylation of sn-l,2-diacylglycerol (DAG) to phosphatidic acid. Involved in the recycling of diacylglycerol produced as a by-product during membrane-derived oligosaccharide (MDO) biosynthesis.</text>
</comment>
<evidence type="ECO:0000256" key="8">
    <source>
        <dbReference type="ARBA" id="ARBA00022679"/>
    </source>
</evidence>
<dbReference type="InterPro" id="IPR000829">
    <property type="entry name" value="DAGK"/>
</dbReference>
<feature type="binding site" evidence="21">
    <location>
        <position position="107"/>
    </location>
    <ligand>
        <name>substrate</name>
    </ligand>
</feature>
<comment type="cofactor">
    <cofactor evidence="23">
        <name>Mg(2+)</name>
        <dbReference type="ChEBI" id="CHEBI:18420"/>
    </cofactor>
    <text evidence="23">Mn(2+), Zn(2+), Cd(2+) and Co(2+) support activity to lesser extents.</text>
</comment>
<evidence type="ECO:0000313" key="25">
    <source>
        <dbReference type="EMBL" id="REL32376.1"/>
    </source>
</evidence>
<dbReference type="GO" id="GO:0005886">
    <property type="term" value="C:plasma membrane"/>
    <property type="evidence" value="ECO:0007669"/>
    <property type="project" value="UniProtKB-SubCell"/>
</dbReference>
<evidence type="ECO:0000256" key="21">
    <source>
        <dbReference type="PIRSR" id="PIRSR600829-2"/>
    </source>
</evidence>
<keyword evidence="14 23" id="KW-0460">Magnesium</keyword>
<keyword evidence="9 24" id="KW-0812">Transmembrane</keyword>
<feature type="active site" description="Proton acceptor" evidence="20">
    <location>
        <position position="78"/>
    </location>
</feature>
<evidence type="ECO:0000256" key="6">
    <source>
        <dbReference type="ARBA" id="ARBA00022516"/>
    </source>
</evidence>
<dbReference type="GO" id="GO:0004143">
    <property type="term" value="F:ATP-dependent diacylglycerol kinase activity"/>
    <property type="evidence" value="ECO:0007669"/>
    <property type="project" value="UniProtKB-EC"/>
</dbReference>
<feature type="binding site" evidence="22">
    <location>
        <position position="37"/>
    </location>
    <ligand>
        <name>ATP</name>
        <dbReference type="ChEBI" id="CHEBI:30616"/>
    </ligand>
</feature>
<name>A0A3E0U618_9GAMM</name>
<feature type="binding site" evidence="21">
    <location>
        <position position="78"/>
    </location>
    <ligand>
        <name>substrate</name>
    </ligand>
</feature>
<feature type="binding site" evidence="23">
    <location>
        <position position="37"/>
    </location>
    <ligand>
        <name>a divalent metal cation</name>
        <dbReference type="ChEBI" id="CHEBI:60240"/>
    </ligand>
</feature>
<evidence type="ECO:0000256" key="2">
    <source>
        <dbReference type="ARBA" id="ARBA00005967"/>
    </source>
</evidence>
<sequence>MTQPIDYSKKPNGTGITRIVKATYCSYKGFKAALLHEAAFRQELAICLILSPIAFFLAASSSQLLILLITLAFVLFAELINSAIEALADKITTDHDELIGRAKDLGSAGVTVAFGMLILCWGYIAYERFFA</sequence>
<organism evidence="25 26">
    <name type="scientific">Thalassotalea euphylliae</name>
    <dbReference type="NCBI Taxonomy" id="1655234"/>
    <lineage>
        <taxon>Bacteria</taxon>
        <taxon>Pseudomonadati</taxon>
        <taxon>Pseudomonadota</taxon>
        <taxon>Gammaproteobacteria</taxon>
        <taxon>Alteromonadales</taxon>
        <taxon>Colwelliaceae</taxon>
        <taxon>Thalassotalea</taxon>
    </lineage>
</organism>
<keyword evidence="26" id="KW-1185">Reference proteome</keyword>
<comment type="similarity">
    <text evidence="2 24">Belongs to the bacterial diacylglycerol kinase family.</text>
</comment>
<proteinExistence type="inferred from homology"/>
<keyword evidence="16 24" id="KW-0443">Lipid metabolism</keyword>
<evidence type="ECO:0000256" key="19">
    <source>
        <dbReference type="ARBA" id="ARBA00023264"/>
    </source>
</evidence>
<dbReference type="EC" id="2.7.1.107" evidence="3 24"/>
<evidence type="ECO:0000256" key="10">
    <source>
        <dbReference type="ARBA" id="ARBA00022723"/>
    </source>
</evidence>
<reference evidence="26" key="1">
    <citation type="submission" date="2018-08" db="EMBL/GenBank/DDBJ databases">
        <title>Thalassotalea euphylliae genome.</title>
        <authorList>
            <person name="Summers S."/>
            <person name="Rice S.A."/>
            <person name="Freckelton M.L."/>
            <person name="Nedved B.T."/>
            <person name="Hadfield M.G."/>
        </authorList>
    </citation>
    <scope>NUCLEOTIDE SEQUENCE [LARGE SCALE GENOMIC DNA]</scope>
    <source>
        <strain evidence="26">H3</strain>
    </source>
</reference>